<evidence type="ECO:0000256" key="3">
    <source>
        <dbReference type="ARBA" id="ARBA00012598"/>
    </source>
</evidence>
<dbReference type="Pfam" id="PF00172">
    <property type="entry name" value="Zn_clus"/>
    <property type="match status" value="1"/>
</dbReference>
<evidence type="ECO:0000256" key="8">
    <source>
        <dbReference type="ARBA" id="ARBA00023002"/>
    </source>
</evidence>
<dbReference type="GO" id="GO:0005777">
    <property type="term" value="C:peroxisome"/>
    <property type="evidence" value="ECO:0007669"/>
    <property type="project" value="TreeGrafter"/>
</dbReference>
<evidence type="ECO:0000259" key="12">
    <source>
        <dbReference type="PROSITE" id="PS50048"/>
    </source>
</evidence>
<feature type="domain" description="C2H2-type" evidence="13">
    <location>
        <begin position="347"/>
        <end position="375"/>
    </location>
</feature>
<reference evidence="14 15" key="1">
    <citation type="journal article" date="2017" name="Mol. Ecol.">
        <title>Comparative and population genomic landscape of Phellinus noxius: A hypervariable fungus causing root rot in trees.</title>
        <authorList>
            <person name="Chung C.L."/>
            <person name="Lee T.J."/>
            <person name="Akiba M."/>
            <person name="Lee H.H."/>
            <person name="Kuo T.H."/>
            <person name="Liu D."/>
            <person name="Ke H.M."/>
            <person name="Yokoi T."/>
            <person name="Roa M.B."/>
            <person name="Lu M.J."/>
            <person name="Chang Y.Y."/>
            <person name="Ann P.J."/>
            <person name="Tsai J.N."/>
            <person name="Chen C.Y."/>
            <person name="Tzean S.S."/>
            <person name="Ota Y."/>
            <person name="Hattori T."/>
            <person name="Sahashi N."/>
            <person name="Liou R.F."/>
            <person name="Kikuchi T."/>
            <person name="Tsai I.J."/>
        </authorList>
    </citation>
    <scope>NUCLEOTIDE SEQUENCE [LARGE SCALE GENOMIC DNA]</scope>
    <source>
        <strain evidence="14 15">FFPRI411160</strain>
    </source>
</reference>
<dbReference type="Pfam" id="PF00096">
    <property type="entry name" value="zf-C2H2"/>
    <property type="match status" value="1"/>
</dbReference>
<feature type="compositionally biased region" description="Acidic residues" evidence="11">
    <location>
        <begin position="967"/>
        <end position="980"/>
    </location>
</feature>
<dbReference type="EMBL" id="NBII01000008">
    <property type="protein sequence ID" value="PAV16437.1"/>
    <property type="molecule type" value="Genomic_DNA"/>
</dbReference>
<feature type="compositionally biased region" description="Polar residues" evidence="11">
    <location>
        <begin position="882"/>
        <end position="896"/>
    </location>
</feature>
<keyword evidence="5" id="KW-0479">Metal-binding</keyword>
<comment type="pathway">
    <text evidence="1">Purine metabolism; urate degradation; (S)-allantoin from urate: step 1/3.</text>
</comment>
<evidence type="ECO:0000313" key="15">
    <source>
        <dbReference type="Proteomes" id="UP000217199"/>
    </source>
</evidence>
<dbReference type="Gene3D" id="3.10.270.10">
    <property type="entry name" value="Urate Oxidase"/>
    <property type="match status" value="1"/>
</dbReference>
<evidence type="ECO:0000259" key="13">
    <source>
        <dbReference type="PROSITE" id="PS50157"/>
    </source>
</evidence>
<feature type="compositionally biased region" description="Low complexity" evidence="11">
    <location>
        <begin position="628"/>
        <end position="657"/>
    </location>
</feature>
<dbReference type="InterPro" id="IPR019842">
    <property type="entry name" value="Uricase_CS"/>
</dbReference>
<dbReference type="GO" id="GO:0008270">
    <property type="term" value="F:zinc ion binding"/>
    <property type="evidence" value="ECO:0007669"/>
    <property type="project" value="UniProtKB-KW"/>
</dbReference>
<dbReference type="PROSITE" id="PS50157">
    <property type="entry name" value="ZINC_FINGER_C2H2_2"/>
    <property type="match status" value="2"/>
</dbReference>
<evidence type="ECO:0000313" key="14">
    <source>
        <dbReference type="EMBL" id="PAV16437.1"/>
    </source>
</evidence>
<feature type="domain" description="Zn(2)-C6 fungal-type" evidence="12">
    <location>
        <begin position="401"/>
        <end position="430"/>
    </location>
</feature>
<proteinExistence type="inferred from homology"/>
<keyword evidence="8" id="KW-0560">Oxidoreductase</keyword>
<evidence type="ECO:0000256" key="5">
    <source>
        <dbReference type="ARBA" id="ARBA00022723"/>
    </source>
</evidence>
<dbReference type="GO" id="GO:0000981">
    <property type="term" value="F:DNA-binding transcription factor activity, RNA polymerase II-specific"/>
    <property type="evidence" value="ECO:0007669"/>
    <property type="project" value="InterPro"/>
</dbReference>
<feature type="region of interest" description="Disordered" evidence="11">
    <location>
        <begin position="623"/>
        <end position="657"/>
    </location>
</feature>
<dbReference type="EC" id="1.7.3.3" evidence="3"/>
<dbReference type="GO" id="GO:0004846">
    <property type="term" value="F:urate oxidase activity"/>
    <property type="evidence" value="ECO:0007669"/>
    <property type="project" value="UniProtKB-EC"/>
</dbReference>
<dbReference type="InterPro" id="IPR013087">
    <property type="entry name" value="Znf_C2H2_type"/>
</dbReference>
<dbReference type="GO" id="GO:0019628">
    <property type="term" value="P:urate catabolic process"/>
    <property type="evidence" value="ECO:0007669"/>
    <property type="project" value="UniProtKB-UniPathway"/>
</dbReference>
<evidence type="ECO:0000256" key="11">
    <source>
        <dbReference type="SAM" id="MobiDB-lite"/>
    </source>
</evidence>
<evidence type="ECO:0000256" key="9">
    <source>
        <dbReference type="ARBA" id="ARBA00031317"/>
    </source>
</evidence>
<evidence type="ECO:0000256" key="7">
    <source>
        <dbReference type="ARBA" id="ARBA00022833"/>
    </source>
</evidence>
<accession>A0A286UA38</accession>
<dbReference type="InterPro" id="IPR036864">
    <property type="entry name" value="Zn2-C6_fun-type_DNA-bd_sf"/>
</dbReference>
<evidence type="ECO:0000256" key="4">
    <source>
        <dbReference type="ARBA" id="ARBA00022631"/>
    </source>
</evidence>
<protein>
    <recommendedName>
        <fullName evidence="3">factor independent urate hydroxylase</fullName>
        <ecNumber evidence="3">1.7.3.3</ecNumber>
    </recommendedName>
    <alternativeName>
        <fullName evidence="9">Urate oxidase</fullName>
    </alternativeName>
</protein>
<evidence type="ECO:0000256" key="6">
    <source>
        <dbReference type="ARBA" id="ARBA00022771"/>
    </source>
</evidence>
<dbReference type="InterPro" id="IPR002042">
    <property type="entry name" value="Uricase"/>
</dbReference>
<comment type="caution">
    <text evidence="14">The sequence shown here is derived from an EMBL/GenBank/DDBJ whole genome shotgun (WGS) entry which is preliminary data.</text>
</comment>
<feature type="domain" description="C2H2-type" evidence="13">
    <location>
        <begin position="319"/>
        <end position="346"/>
    </location>
</feature>
<dbReference type="PROSITE" id="PS00366">
    <property type="entry name" value="URICASE"/>
    <property type="match status" value="1"/>
</dbReference>
<dbReference type="PANTHER" id="PTHR42874">
    <property type="entry name" value="URICASE"/>
    <property type="match status" value="1"/>
</dbReference>
<dbReference type="SUPFAM" id="SSF57701">
    <property type="entry name" value="Zn2/Cys6 DNA-binding domain"/>
    <property type="match status" value="1"/>
</dbReference>
<feature type="compositionally biased region" description="Polar residues" evidence="11">
    <location>
        <begin position="947"/>
        <end position="957"/>
    </location>
</feature>
<keyword evidence="6 10" id="KW-0863">Zinc-finger</keyword>
<dbReference type="Pfam" id="PF01014">
    <property type="entry name" value="Uricase"/>
    <property type="match status" value="2"/>
</dbReference>
<evidence type="ECO:0000256" key="2">
    <source>
        <dbReference type="ARBA" id="ARBA00009760"/>
    </source>
</evidence>
<dbReference type="Gene3D" id="3.30.160.60">
    <property type="entry name" value="Classic Zinc Finger"/>
    <property type="match status" value="2"/>
</dbReference>
<dbReference type="UniPathway" id="UPA00394">
    <property type="reaction ID" value="UER00650"/>
</dbReference>
<feature type="region of interest" description="Disordered" evidence="11">
    <location>
        <begin position="797"/>
        <end position="828"/>
    </location>
</feature>
<dbReference type="InterPro" id="IPR036236">
    <property type="entry name" value="Znf_C2H2_sf"/>
</dbReference>
<evidence type="ECO:0000256" key="10">
    <source>
        <dbReference type="PROSITE-ProRule" id="PRU00042"/>
    </source>
</evidence>
<dbReference type="PRINTS" id="PR00093">
    <property type="entry name" value="URICASE"/>
</dbReference>
<comment type="similarity">
    <text evidence="2">Belongs to the uricase family.</text>
</comment>
<dbReference type="NCBIfam" id="TIGR03383">
    <property type="entry name" value="urate_oxi"/>
    <property type="match status" value="1"/>
</dbReference>
<dbReference type="PANTHER" id="PTHR42874:SF1">
    <property type="entry name" value="URICASE"/>
    <property type="match status" value="1"/>
</dbReference>
<dbReference type="SUPFAM" id="SSF55620">
    <property type="entry name" value="Tetrahydrobiopterin biosynthesis enzymes-like"/>
    <property type="match status" value="2"/>
</dbReference>
<dbReference type="InterPro" id="IPR001138">
    <property type="entry name" value="Zn2Cys6_DnaBD"/>
</dbReference>
<keyword evidence="7" id="KW-0862">Zinc</keyword>
<dbReference type="OrthoDB" id="6365676at2759"/>
<dbReference type="STRING" id="2282107.A0A286UA38"/>
<feature type="region of interest" description="Disordered" evidence="11">
    <location>
        <begin position="876"/>
        <end position="896"/>
    </location>
</feature>
<keyword evidence="4" id="KW-0659">Purine metabolism</keyword>
<keyword evidence="15" id="KW-1185">Reference proteome</keyword>
<feature type="region of interest" description="Disordered" evidence="11">
    <location>
        <begin position="367"/>
        <end position="394"/>
    </location>
</feature>
<feature type="region of interest" description="Disordered" evidence="11">
    <location>
        <begin position="911"/>
        <end position="989"/>
    </location>
</feature>
<gene>
    <name evidence="14" type="ORF">PNOK_0805700</name>
</gene>
<dbReference type="Proteomes" id="UP000217199">
    <property type="component" value="Unassembled WGS sequence"/>
</dbReference>
<dbReference type="PROSITE" id="PS50048">
    <property type="entry name" value="ZN2_CY6_FUNGAL_2"/>
    <property type="match status" value="1"/>
</dbReference>
<feature type="compositionally biased region" description="Low complexity" evidence="11">
    <location>
        <begin position="917"/>
        <end position="935"/>
    </location>
</feature>
<dbReference type="FunFam" id="3.30.160.60:FF:002343">
    <property type="entry name" value="Zinc finger protein 33A"/>
    <property type="match status" value="1"/>
</dbReference>
<dbReference type="InParanoid" id="A0A286UA38"/>
<name>A0A286UA38_9AGAM</name>
<dbReference type="Gene3D" id="4.10.240.10">
    <property type="entry name" value="Zn(2)-C6 fungal-type DNA-binding domain"/>
    <property type="match status" value="1"/>
</dbReference>
<evidence type="ECO:0000256" key="1">
    <source>
        <dbReference type="ARBA" id="ARBA00004831"/>
    </source>
</evidence>
<dbReference type="SMART" id="SM00355">
    <property type="entry name" value="ZnF_C2H2"/>
    <property type="match status" value="2"/>
</dbReference>
<dbReference type="AlphaFoldDB" id="A0A286UA38"/>
<organism evidence="14 15">
    <name type="scientific">Pyrrhoderma noxium</name>
    <dbReference type="NCBI Taxonomy" id="2282107"/>
    <lineage>
        <taxon>Eukaryota</taxon>
        <taxon>Fungi</taxon>
        <taxon>Dikarya</taxon>
        <taxon>Basidiomycota</taxon>
        <taxon>Agaricomycotina</taxon>
        <taxon>Agaricomycetes</taxon>
        <taxon>Hymenochaetales</taxon>
        <taxon>Hymenochaetaceae</taxon>
        <taxon>Pyrrhoderma</taxon>
    </lineage>
</organism>
<dbReference type="GO" id="GO:0006145">
    <property type="term" value="P:purine nucleobase catabolic process"/>
    <property type="evidence" value="ECO:0007669"/>
    <property type="project" value="TreeGrafter"/>
</dbReference>
<dbReference type="CDD" id="cd00067">
    <property type="entry name" value="GAL4"/>
    <property type="match status" value="1"/>
</dbReference>
<sequence length="1112" mass="120002">MSNNIGLSAARYGKDKVRVCRVVRNEGWHDVVEYEVCALVEGAIETSFTQADNAVVVATDSIKNITYYLAKTSPFVLVPELFALHLGAFLLRWQRILVGKEKKAHQHSFWRDGDEKRFVNIEIDGTKGKDDMKATVTSGTNDLLVLKSSGSAFENFVRDEFTTLVEVNDRIFSTAVDMQYTFSPIALGQHTSLLETLSSLKDSHTFDDVASRAREITLDVFAMDESASVQATLYKMATQIVSEHGNVVKCAYALPNKHYVPVDMKYIGLDNMTPAKAELESALRTTQPLSLTLTDSVLPPTLHSPTSTPITTTTMAGDHKCPVCQATFTRPQHVARHMRSHTGDRPYKCQHCGDQFARSDLLSRHVNKCHAGDKPPTTTAPTRRKGAHGASSTRATTSKQACDQCVMATRPCDGANPCSKCLQIKTPCTYVKFQRQTAPSGPGHKHSHSVDSMASTSSLASSMPRPDELFMAPPMTVPSMGGELFYTQANAHSTIHPNAQFAFNPPPDSGADSSPDLTAARYRVMNQPGFGYVNPTDYYSLQQQQQRQQQQNNWNIPLPMQNNQRKVDDGFAQYLPPGVPGHQQIGGPSSALLNPSNLDFHGHGSASGGGLYNLQHRRGSVDGFSDTSGASAPNSANSSSVHLPLDFSSSTSSDQQQPQFSALYNQFDNEGQRVIPPSREGRVASSFGMMSLADMDGDQPFIADFNTGTNGMSLGMNMEGNAPFFTQHAMKLPPSDSTPRPFRGGESSFNTFNNVNNGIQTSLSTSSTGGGASGPMLGSNFGMTPKAELINNQLGGLGEATRPTPKRGLSRVASLPSVRTPSEEKSVPRVVSNNVNNGFGNNGHSQSYAQLAATEDLKSYEQAVLARKPLSSLNLVPRKGRNSVSSSASPQPQTLQSTFSQHPLMFADSGSLAALMGPDGSGSSSDDNLPNGSSSTSTARPSFKRLASQTLENTTQKRAFFRWGSEEAVEDTDSEADVPSEDASAASISNSASPAMGFVDEQKNTNIGVKDGIEGHANYHRGMQFLHSEPLIDRYRRQSAPTGLRPSLGELNLSDLHLHSHQEQSASPVSYTASPMQANHPKSVVVAPIMNTNLSAPQPGLPIVDSDSLLQS</sequence>
<dbReference type="SUPFAM" id="SSF57667">
    <property type="entry name" value="beta-beta-alpha zinc fingers"/>
    <property type="match status" value="1"/>
</dbReference>
<dbReference type="PROSITE" id="PS00028">
    <property type="entry name" value="ZINC_FINGER_C2H2_1"/>
    <property type="match status" value="2"/>
</dbReference>
<feature type="region of interest" description="Disordered" evidence="11">
    <location>
        <begin position="577"/>
        <end position="598"/>
    </location>
</feature>